<feature type="transmembrane region" description="Helical" evidence="1">
    <location>
        <begin position="162"/>
        <end position="180"/>
    </location>
</feature>
<name>A0AAE2YN00_9PROT</name>
<feature type="transmembrane region" description="Helical" evidence="1">
    <location>
        <begin position="49"/>
        <end position="71"/>
    </location>
</feature>
<dbReference type="AlphaFoldDB" id="A0AAE2YN00"/>
<keyword evidence="1" id="KW-0812">Transmembrane</keyword>
<protein>
    <submittedName>
        <fullName evidence="2">Uncharacterized protein</fullName>
    </submittedName>
</protein>
<evidence type="ECO:0000313" key="3">
    <source>
        <dbReference type="Proteomes" id="UP001197378"/>
    </source>
</evidence>
<evidence type="ECO:0000313" key="2">
    <source>
        <dbReference type="EMBL" id="MBU2786972.1"/>
    </source>
</evidence>
<accession>A0AAE2YN00</accession>
<feature type="transmembrane region" description="Helical" evidence="1">
    <location>
        <begin position="24"/>
        <end position="43"/>
    </location>
</feature>
<keyword evidence="3" id="KW-1185">Reference proteome</keyword>
<proteinExistence type="predicted"/>
<dbReference type="RefSeq" id="WP_215871813.1">
    <property type="nucleotide sequence ID" value="NZ_JAAXYO010000029.1"/>
</dbReference>
<feature type="transmembrane region" description="Helical" evidence="1">
    <location>
        <begin position="200"/>
        <end position="219"/>
    </location>
</feature>
<gene>
    <name evidence="2" type="ORF">HFQ13_01860</name>
</gene>
<keyword evidence="1" id="KW-0472">Membrane</keyword>
<dbReference type="EMBL" id="JAAXYO010000029">
    <property type="protein sequence ID" value="MBU2786972.1"/>
    <property type="molecule type" value="Genomic_DNA"/>
</dbReference>
<dbReference type="Proteomes" id="UP001197378">
    <property type="component" value="Unassembled WGS sequence"/>
</dbReference>
<reference evidence="2" key="1">
    <citation type="journal article" date="2021" name="ISME J.">
        <title>Genomic evolution of the class Acidithiobacillia: deep-branching Proteobacteria living in extreme acidic conditions.</title>
        <authorList>
            <person name="Moya-Beltran A."/>
            <person name="Beard S."/>
            <person name="Rojas-Villalobos C."/>
            <person name="Issotta F."/>
            <person name="Gallardo Y."/>
            <person name="Ulloa R."/>
            <person name="Giaveno A."/>
            <person name="Degli Esposti M."/>
            <person name="Johnson D.B."/>
            <person name="Quatrini R."/>
        </authorList>
    </citation>
    <scope>NUCLEOTIDE SEQUENCE</scope>
    <source>
        <strain evidence="2">VAN18-1</strain>
    </source>
</reference>
<feature type="transmembrane region" description="Helical" evidence="1">
    <location>
        <begin position="225"/>
        <end position="250"/>
    </location>
</feature>
<evidence type="ECO:0000256" key="1">
    <source>
        <dbReference type="SAM" id="Phobius"/>
    </source>
</evidence>
<keyword evidence="1" id="KW-1133">Transmembrane helix</keyword>
<sequence>MASTLQPHSVPPGWFRRWIRESWALQREAPVAFIFLSGLLMLINLSHQPLILTIPFAGLETALIFATAMTVELGGWQIPDLLLAFRDLPWLPLLRLGLVLALLVFVILLVLWSLHHYLQGILAHDHISSAATLKTLHSGGWARLPLWLKNLLSNSLGNAQTLLGNVFLMLSVGAVVLGLVRQGYLALLAGFLAVLRNVRIWLVFLLASLLLQAGISYLAHILQQAAAAALVAALSVMLLLWVGLFGWCFAKESFGLPKQRQAQRRRVPKAHAVPSVQN</sequence>
<feature type="transmembrane region" description="Helical" evidence="1">
    <location>
        <begin position="92"/>
        <end position="114"/>
    </location>
</feature>
<comment type="caution">
    <text evidence="2">The sequence shown here is derived from an EMBL/GenBank/DDBJ whole genome shotgun (WGS) entry which is preliminary data.</text>
</comment>
<organism evidence="2 3">
    <name type="scientific">Igneacidithiobacillus copahuensis</name>
    <dbReference type="NCBI Taxonomy" id="2724909"/>
    <lineage>
        <taxon>Bacteria</taxon>
        <taxon>Pseudomonadati</taxon>
        <taxon>Pseudomonadota</taxon>
        <taxon>Acidithiobacillia</taxon>
        <taxon>Acidithiobacillales</taxon>
        <taxon>Acidithiobacillaceae</taxon>
        <taxon>Igneacidithiobacillus</taxon>
    </lineage>
</organism>